<comment type="caution">
    <text evidence="2">The sequence shown here is derived from an EMBL/GenBank/DDBJ whole genome shotgun (WGS) entry which is preliminary data.</text>
</comment>
<gene>
    <name evidence="2" type="ORF">B0I00_1419</name>
</gene>
<dbReference type="EMBL" id="PHUF01000003">
    <property type="protein sequence ID" value="PKB19189.1"/>
    <property type="molecule type" value="Genomic_DNA"/>
</dbReference>
<protein>
    <recommendedName>
        <fullName evidence="1">HipA-like kinase domain-containing protein</fullName>
    </recommendedName>
</protein>
<evidence type="ECO:0000313" key="2">
    <source>
        <dbReference type="EMBL" id="PKB19189.1"/>
    </source>
</evidence>
<organism evidence="2 3">
    <name type="scientific">Novosphingobium kunmingense</name>
    <dbReference type="NCBI Taxonomy" id="1211806"/>
    <lineage>
        <taxon>Bacteria</taxon>
        <taxon>Pseudomonadati</taxon>
        <taxon>Pseudomonadota</taxon>
        <taxon>Alphaproteobacteria</taxon>
        <taxon>Sphingomonadales</taxon>
        <taxon>Sphingomonadaceae</taxon>
        <taxon>Novosphingobium</taxon>
    </lineage>
</organism>
<dbReference type="Pfam" id="PF20613">
    <property type="entry name" value="HipA_2"/>
    <property type="match status" value="1"/>
</dbReference>
<dbReference type="InterPro" id="IPR046748">
    <property type="entry name" value="HipA_2"/>
</dbReference>
<dbReference type="RefSeq" id="WP_157812493.1">
    <property type="nucleotide sequence ID" value="NZ_PHUF01000003.1"/>
</dbReference>
<dbReference type="AlphaFoldDB" id="A0A2N0HJY5"/>
<sequence length="278" mass="31237">MSGKKLEALRLPKVGTGQNPILSSDFGSQKPMFPARLNTREFPPAGAHIALAGRADDGEFYFCKDDRSGQPIRLREFVFSSLAQEVGLPTPGFRVIEDDLTGETFFGSRRLPSTASDAAKKRFLRTERRDELGRHVDFPGRWLSQLHIFDMFLDNWDRSIDNIIALEDGSRLRLCPIDFAAAELANAPPDRFPVAETETVTVAKLLRIVHGFFPDSAHQMLTKIGAVPSAVFGSFFEGLPFEWTDQRERDSLCDFWASQRLGYRIDALRSKLDDGQVL</sequence>
<dbReference type="Proteomes" id="UP000232587">
    <property type="component" value="Unassembled WGS sequence"/>
</dbReference>
<name>A0A2N0HJY5_9SPHN</name>
<keyword evidence="3" id="KW-1185">Reference proteome</keyword>
<accession>A0A2N0HJY5</accession>
<feature type="domain" description="HipA-like kinase" evidence="1">
    <location>
        <begin position="53"/>
        <end position="161"/>
    </location>
</feature>
<evidence type="ECO:0000259" key="1">
    <source>
        <dbReference type="Pfam" id="PF20613"/>
    </source>
</evidence>
<proteinExistence type="predicted"/>
<reference evidence="2 3" key="1">
    <citation type="submission" date="2017-11" db="EMBL/GenBank/DDBJ databases">
        <title>Genomic Encyclopedia of Type Strains, Phase III (KMG-III): the genomes of soil and plant-associated and newly described type strains.</title>
        <authorList>
            <person name="Whitman W."/>
        </authorList>
    </citation>
    <scope>NUCLEOTIDE SEQUENCE [LARGE SCALE GENOMIC DNA]</scope>
    <source>
        <strain evidence="2 3">CGMCC 1.12274</strain>
    </source>
</reference>
<evidence type="ECO:0000313" key="3">
    <source>
        <dbReference type="Proteomes" id="UP000232587"/>
    </source>
</evidence>
<dbReference type="OrthoDB" id="8452939at2"/>